<sequence>MLGQGASIKEIQHQLRHSTSQVSSDTYAHVTKKLSRKTKAHLDVFDPKVRPQSVPRSEKGAHSL</sequence>
<dbReference type="AlphaFoldDB" id="A0A8I1J3T1"/>
<dbReference type="GO" id="GO:0003677">
    <property type="term" value="F:DNA binding"/>
    <property type="evidence" value="ECO:0007669"/>
    <property type="project" value="InterPro"/>
</dbReference>
<gene>
    <name evidence="2" type="ORF">JDW19_18355</name>
</gene>
<feature type="region of interest" description="Disordered" evidence="1">
    <location>
        <begin position="1"/>
        <end position="64"/>
    </location>
</feature>
<dbReference type="Proteomes" id="UP000650605">
    <property type="component" value="Unassembled WGS sequence"/>
</dbReference>
<feature type="compositionally biased region" description="Basic and acidic residues" evidence="1">
    <location>
        <begin position="40"/>
        <end position="49"/>
    </location>
</feature>
<feature type="compositionally biased region" description="Basic residues" evidence="1">
    <location>
        <begin position="30"/>
        <end position="39"/>
    </location>
</feature>
<dbReference type="GO" id="GO:0006310">
    <property type="term" value="P:DNA recombination"/>
    <property type="evidence" value="ECO:0007669"/>
    <property type="project" value="InterPro"/>
</dbReference>
<proteinExistence type="predicted"/>
<reference evidence="2" key="1">
    <citation type="submission" date="2020-12" db="EMBL/GenBank/DDBJ databases">
        <title>Paenibacillus polymyxa LMG 27872: a double-edged sword.</title>
        <authorList>
            <person name="Langendries S."/>
            <person name="Garcia Mendez S."/>
            <person name="Beirinckx S."/>
            <person name="Viaene T."/>
            <person name="Baeyen S."/>
            <person name="Goeminne G."/>
            <person name="Willems A."/>
            <person name="Debode J."/>
            <person name="Goormachtig S."/>
        </authorList>
    </citation>
    <scope>NUCLEOTIDE SEQUENCE</scope>
    <source>
        <strain evidence="2">LMG 27872</strain>
    </source>
</reference>
<dbReference type="EMBL" id="JAEHFQ010000010">
    <property type="protein sequence ID" value="MBM0635074.1"/>
    <property type="molecule type" value="Genomic_DNA"/>
</dbReference>
<name>A0A8I1J3T1_PAEPO</name>
<dbReference type="GO" id="GO:0015074">
    <property type="term" value="P:DNA integration"/>
    <property type="evidence" value="ECO:0007669"/>
    <property type="project" value="InterPro"/>
</dbReference>
<evidence type="ECO:0000256" key="1">
    <source>
        <dbReference type="SAM" id="MobiDB-lite"/>
    </source>
</evidence>
<dbReference type="Gene3D" id="1.10.443.10">
    <property type="entry name" value="Intergrase catalytic core"/>
    <property type="match status" value="1"/>
</dbReference>
<evidence type="ECO:0008006" key="4">
    <source>
        <dbReference type="Google" id="ProtNLM"/>
    </source>
</evidence>
<dbReference type="InterPro" id="IPR013762">
    <property type="entry name" value="Integrase-like_cat_sf"/>
</dbReference>
<feature type="compositionally biased region" description="Polar residues" evidence="1">
    <location>
        <begin position="17"/>
        <end position="26"/>
    </location>
</feature>
<accession>A0A8I1J3T1</accession>
<evidence type="ECO:0000313" key="3">
    <source>
        <dbReference type="Proteomes" id="UP000650605"/>
    </source>
</evidence>
<organism evidence="2 3">
    <name type="scientific">Paenibacillus polymyxa</name>
    <name type="common">Bacillus polymyxa</name>
    <dbReference type="NCBI Taxonomy" id="1406"/>
    <lineage>
        <taxon>Bacteria</taxon>
        <taxon>Bacillati</taxon>
        <taxon>Bacillota</taxon>
        <taxon>Bacilli</taxon>
        <taxon>Bacillales</taxon>
        <taxon>Paenibacillaceae</taxon>
        <taxon>Paenibacillus</taxon>
    </lineage>
</organism>
<evidence type="ECO:0000313" key="2">
    <source>
        <dbReference type="EMBL" id="MBM0635074.1"/>
    </source>
</evidence>
<protein>
    <recommendedName>
        <fullName evidence="4">Integrase</fullName>
    </recommendedName>
</protein>
<comment type="caution">
    <text evidence="2">The sequence shown here is derived from an EMBL/GenBank/DDBJ whole genome shotgun (WGS) entry which is preliminary data.</text>
</comment>